<comment type="caution">
    <text evidence="1">The sequence shown here is derived from an EMBL/GenBank/DDBJ whole genome shotgun (WGS) entry which is preliminary data.</text>
</comment>
<dbReference type="Proteomes" id="UP000234474">
    <property type="component" value="Unassembled WGS sequence"/>
</dbReference>
<proteinExistence type="predicted"/>
<reference evidence="2" key="1">
    <citation type="journal article" date="2018" name="Proc. Natl. Acad. Sci. U.S.A.">
        <title>Linking secondary metabolites to gene clusters through genome sequencing of six diverse Aspergillus species.</title>
        <authorList>
            <person name="Kaerboelling I."/>
            <person name="Vesth T.C."/>
            <person name="Frisvad J.C."/>
            <person name="Nybo J.L."/>
            <person name="Theobald S."/>
            <person name="Kuo A."/>
            <person name="Bowyer P."/>
            <person name="Matsuda Y."/>
            <person name="Mondo S."/>
            <person name="Lyhne E.K."/>
            <person name="Kogle M.E."/>
            <person name="Clum A."/>
            <person name="Lipzen A."/>
            <person name="Salamov A."/>
            <person name="Ngan C.Y."/>
            <person name="Daum C."/>
            <person name="Chiniquy J."/>
            <person name="Barry K."/>
            <person name="LaButti K."/>
            <person name="Haridas S."/>
            <person name="Simmons B.A."/>
            <person name="Magnuson J.K."/>
            <person name="Mortensen U.H."/>
            <person name="Larsen T.O."/>
            <person name="Grigoriev I.V."/>
            <person name="Baker S.E."/>
            <person name="Andersen M.R."/>
        </authorList>
    </citation>
    <scope>NUCLEOTIDE SEQUENCE [LARGE SCALE GENOMIC DNA]</scope>
    <source>
        <strain evidence="2">IBT 16806</strain>
    </source>
</reference>
<dbReference type="RefSeq" id="XP_024680392.1">
    <property type="nucleotide sequence ID" value="XM_024821458.1"/>
</dbReference>
<organism evidence="1 2">
    <name type="scientific">Aspergillus novofumigatus (strain IBT 16806)</name>
    <dbReference type="NCBI Taxonomy" id="1392255"/>
    <lineage>
        <taxon>Eukaryota</taxon>
        <taxon>Fungi</taxon>
        <taxon>Dikarya</taxon>
        <taxon>Ascomycota</taxon>
        <taxon>Pezizomycotina</taxon>
        <taxon>Eurotiomycetes</taxon>
        <taxon>Eurotiomycetidae</taxon>
        <taxon>Eurotiales</taxon>
        <taxon>Aspergillaceae</taxon>
        <taxon>Aspergillus</taxon>
        <taxon>Aspergillus subgen. Fumigati</taxon>
    </lineage>
</organism>
<protein>
    <submittedName>
        <fullName evidence="1">Uncharacterized protein</fullName>
    </submittedName>
</protein>
<evidence type="ECO:0000313" key="1">
    <source>
        <dbReference type="EMBL" id="PKX91797.1"/>
    </source>
</evidence>
<name>A0A2I1C2C7_ASPN1</name>
<gene>
    <name evidence="1" type="ORF">P174DRAFT_250029</name>
</gene>
<dbReference type="VEuPathDB" id="FungiDB:P174DRAFT_250029"/>
<sequence>MVRSAQEGNRIWPLVVVLRSRGTRREAVFDPISGHCGCDRPFTHHCWCHIAACLPRHADEYGHTSMTAAR</sequence>
<dbReference type="AlphaFoldDB" id="A0A2I1C2C7"/>
<accession>A0A2I1C2C7</accession>
<dbReference type="EMBL" id="MSZS01000006">
    <property type="protein sequence ID" value="PKX91797.1"/>
    <property type="molecule type" value="Genomic_DNA"/>
</dbReference>
<dbReference type="GeneID" id="36528784"/>
<evidence type="ECO:0000313" key="2">
    <source>
        <dbReference type="Proteomes" id="UP000234474"/>
    </source>
</evidence>
<keyword evidence="2" id="KW-1185">Reference proteome</keyword>